<gene>
    <name evidence="2" type="ORF">NB231_07272</name>
</gene>
<evidence type="ECO:0000313" key="3">
    <source>
        <dbReference type="Proteomes" id="UP000003374"/>
    </source>
</evidence>
<dbReference type="InterPro" id="IPR013767">
    <property type="entry name" value="PAS_fold"/>
</dbReference>
<dbReference type="Proteomes" id="UP000003374">
    <property type="component" value="Unassembled WGS sequence"/>
</dbReference>
<sequence>MDTASRITAWNRAAEEMFGWSRHEVLGRSLTEAIVPAPALV</sequence>
<name>A4BUL4_9GAMM</name>
<feature type="domain" description="PAS" evidence="1">
    <location>
        <begin position="1"/>
        <end position="36"/>
    </location>
</feature>
<evidence type="ECO:0000259" key="1">
    <source>
        <dbReference type="PROSITE" id="PS50112"/>
    </source>
</evidence>
<reference evidence="2 3" key="1">
    <citation type="submission" date="2006-02" db="EMBL/GenBank/DDBJ databases">
        <authorList>
            <person name="Waterbury J."/>
            <person name="Ferriera S."/>
            <person name="Johnson J."/>
            <person name="Kravitz S."/>
            <person name="Halpern A."/>
            <person name="Remington K."/>
            <person name="Beeson K."/>
            <person name="Tran B."/>
            <person name="Rogers Y.-H."/>
            <person name="Friedman R."/>
            <person name="Venter J.C."/>
        </authorList>
    </citation>
    <scope>NUCLEOTIDE SEQUENCE [LARGE SCALE GENOMIC DNA]</scope>
    <source>
        <strain evidence="2 3">Nb-231</strain>
    </source>
</reference>
<dbReference type="PROSITE" id="PS50112">
    <property type="entry name" value="PAS"/>
    <property type="match status" value="1"/>
</dbReference>
<protein>
    <recommendedName>
        <fullName evidence="1">PAS domain-containing protein</fullName>
    </recommendedName>
</protein>
<dbReference type="AlphaFoldDB" id="A4BUL4"/>
<dbReference type="NCBIfam" id="TIGR00229">
    <property type="entry name" value="sensory_box"/>
    <property type="match status" value="1"/>
</dbReference>
<evidence type="ECO:0000313" key="2">
    <source>
        <dbReference type="EMBL" id="EAR20580.1"/>
    </source>
</evidence>
<accession>A4BUL4</accession>
<dbReference type="SUPFAM" id="SSF55785">
    <property type="entry name" value="PYP-like sensor domain (PAS domain)"/>
    <property type="match status" value="1"/>
</dbReference>
<dbReference type="InterPro" id="IPR035965">
    <property type="entry name" value="PAS-like_dom_sf"/>
</dbReference>
<dbReference type="Pfam" id="PF00989">
    <property type="entry name" value="PAS"/>
    <property type="match status" value="1"/>
</dbReference>
<keyword evidence="3" id="KW-1185">Reference proteome</keyword>
<dbReference type="STRING" id="314278.NB231_07272"/>
<dbReference type="EMBL" id="AAOF01000019">
    <property type="protein sequence ID" value="EAR20580.1"/>
    <property type="molecule type" value="Genomic_DNA"/>
</dbReference>
<dbReference type="InterPro" id="IPR000014">
    <property type="entry name" value="PAS"/>
</dbReference>
<dbReference type="CDD" id="cd00130">
    <property type="entry name" value="PAS"/>
    <property type="match status" value="1"/>
</dbReference>
<dbReference type="Gene3D" id="3.30.450.20">
    <property type="entry name" value="PAS domain"/>
    <property type="match status" value="1"/>
</dbReference>
<proteinExistence type="predicted"/>
<comment type="caution">
    <text evidence="2">The sequence shown here is derived from an EMBL/GenBank/DDBJ whole genome shotgun (WGS) entry which is preliminary data.</text>
</comment>
<dbReference type="HOGENOM" id="CLU_3273401_0_0_6"/>
<organism evidence="2 3">
    <name type="scientific">Nitrococcus mobilis Nb-231</name>
    <dbReference type="NCBI Taxonomy" id="314278"/>
    <lineage>
        <taxon>Bacteria</taxon>
        <taxon>Pseudomonadati</taxon>
        <taxon>Pseudomonadota</taxon>
        <taxon>Gammaproteobacteria</taxon>
        <taxon>Chromatiales</taxon>
        <taxon>Ectothiorhodospiraceae</taxon>
        <taxon>Nitrococcus</taxon>
    </lineage>
</organism>
<dbReference type="GO" id="GO:0006355">
    <property type="term" value="P:regulation of DNA-templated transcription"/>
    <property type="evidence" value="ECO:0007669"/>
    <property type="project" value="InterPro"/>
</dbReference>